<dbReference type="STRING" id="1791.GCA_001049355_03906"/>
<dbReference type="SMART" id="SM00347">
    <property type="entry name" value="HTH_MARR"/>
    <property type="match status" value="1"/>
</dbReference>
<keyword evidence="3" id="KW-1185">Reference proteome</keyword>
<dbReference type="Pfam" id="PF01047">
    <property type="entry name" value="MarR"/>
    <property type="match status" value="1"/>
</dbReference>
<reference evidence="2 3" key="1">
    <citation type="submission" date="2018-12" db="EMBL/GenBank/DDBJ databases">
        <authorList>
            <consortium name="Pathogen Informatics"/>
        </authorList>
    </citation>
    <scope>NUCLEOTIDE SEQUENCE [LARGE SCALE GENOMIC DNA]</scope>
    <source>
        <strain evidence="2 3">NCTC10437</strain>
    </source>
</reference>
<dbReference type="InterPro" id="IPR036388">
    <property type="entry name" value="WH-like_DNA-bd_sf"/>
</dbReference>
<feature type="domain" description="HTH marR-type" evidence="1">
    <location>
        <begin position="27"/>
        <end position="159"/>
    </location>
</feature>
<dbReference type="EMBL" id="LR134356">
    <property type="protein sequence ID" value="VEG57958.1"/>
    <property type="molecule type" value="Genomic_DNA"/>
</dbReference>
<accession>A0A448IZT0</accession>
<protein>
    <submittedName>
        <fullName evidence="2">Transcriptional regulator</fullName>
    </submittedName>
</protein>
<evidence type="ECO:0000313" key="2">
    <source>
        <dbReference type="EMBL" id="VEG57958.1"/>
    </source>
</evidence>
<dbReference type="KEGG" id="mauu:NCTC10437_04980"/>
<dbReference type="InterPro" id="IPR036390">
    <property type="entry name" value="WH_DNA-bd_sf"/>
</dbReference>
<name>A0A448IZT0_MYCAU</name>
<dbReference type="OrthoDB" id="4463574at2"/>
<dbReference type="AlphaFoldDB" id="A0A448IZT0"/>
<dbReference type="GO" id="GO:0006950">
    <property type="term" value="P:response to stress"/>
    <property type="evidence" value="ECO:0007669"/>
    <property type="project" value="TreeGrafter"/>
</dbReference>
<dbReference type="PROSITE" id="PS50995">
    <property type="entry name" value="HTH_MARR_2"/>
    <property type="match status" value="1"/>
</dbReference>
<dbReference type="Gene3D" id="1.10.10.10">
    <property type="entry name" value="Winged helix-like DNA-binding domain superfamily/Winged helix DNA-binding domain"/>
    <property type="match status" value="1"/>
</dbReference>
<dbReference type="Proteomes" id="UP000279306">
    <property type="component" value="Chromosome"/>
</dbReference>
<dbReference type="InterPro" id="IPR000835">
    <property type="entry name" value="HTH_MarR-typ"/>
</dbReference>
<gene>
    <name evidence="2" type="primary">slyA_2</name>
    <name evidence="2" type="ORF">NCTC10437_04980</name>
</gene>
<proteinExistence type="predicted"/>
<organism evidence="2 3">
    <name type="scientific">Mycolicibacterium aurum</name>
    <name type="common">Mycobacterium aurum</name>
    <dbReference type="NCBI Taxonomy" id="1791"/>
    <lineage>
        <taxon>Bacteria</taxon>
        <taxon>Bacillati</taxon>
        <taxon>Actinomycetota</taxon>
        <taxon>Actinomycetes</taxon>
        <taxon>Mycobacteriales</taxon>
        <taxon>Mycobacteriaceae</taxon>
        <taxon>Mycolicibacterium</taxon>
    </lineage>
</organism>
<sequence>MYKLSIPQELLLYSRTLALVSDDPAPDQLLGPLLDLLARRLRGAAEAELTAFDLRPRHVIGLTLLRDFGEHSQAGLAEALGIDPTNVVALLNELESAGLVERRRSPEDRRRHTVVLTPAGARRLAEVETALAGLEHRLFAALDSDEQATLHGLLQRAAAVTGGSLVPRSACTEDVQSC</sequence>
<dbReference type="SUPFAM" id="SSF46785">
    <property type="entry name" value="Winged helix' DNA-binding domain"/>
    <property type="match status" value="1"/>
</dbReference>
<evidence type="ECO:0000313" key="3">
    <source>
        <dbReference type="Proteomes" id="UP000279306"/>
    </source>
</evidence>
<evidence type="ECO:0000259" key="1">
    <source>
        <dbReference type="PROSITE" id="PS50995"/>
    </source>
</evidence>
<dbReference type="GO" id="GO:0003700">
    <property type="term" value="F:DNA-binding transcription factor activity"/>
    <property type="evidence" value="ECO:0007669"/>
    <property type="project" value="InterPro"/>
</dbReference>
<dbReference type="PRINTS" id="PR00598">
    <property type="entry name" value="HTHMARR"/>
</dbReference>
<dbReference type="PANTHER" id="PTHR33164">
    <property type="entry name" value="TRANSCRIPTIONAL REGULATOR, MARR FAMILY"/>
    <property type="match status" value="1"/>
</dbReference>
<dbReference type="PANTHER" id="PTHR33164:SF43">
    <property type="entry name" value="HTH-TYPE TRANSCRIPTIONAL REPRESSOR YETL"/>
    <property type="match status" value="1"/>
</dbReference>
<dbReference type="InterPro" id="IPR039422">
    <property type="entry name" value="MarR/SlyA-like"/>
</dbReference>